<accession>A0A0H2RAR9</accession>
<evidence type="ECO:0000313" key="2">
    <source>
        <dbReference type="Proteomes" id="UP000053477"/>
    </source>
</evidence>
<dbReference type="AlphaFoldDB" id="A0A0H2RAR9"/>
<dbReference type="EMBL" id="KQ086090">
    <property type="protein sequence ID" value="KLO08482.1"/>
    <property type="molecule type" value="Genomic_DNA"/>
</dbReference>
<dbReference type="Proteomes" id="UP000053477">
    <property type="component" value="Unassembled WGS sequence"/>
</dbReference>
<proteinExistence type="predicted"/>
<sequence>MSRKTRSSKPRLMDSDTLRFLDATFDALKRNEGRDLDGLEMLDVWQGVMKELPYNKHYKLTTNESIEKGREYEELKKVSATLIDAKSILDVLASSLAEKIEVLKARAHGLSQTMHGRQGHGIASLSDEILSIFIEFCVNPHLPCTQALALSHTSQDASVESQSRRLPSGPTSYTNFLTLTSRDYTYNVAGERGST</sequence>
<name>A0A0H2RAR9_9AGAM</name>
<protein>
    <submittedName>
        <fullName evidence="1">Uncharacterized protein</fullName>
    </submittedName>
</protein>
<dbReference type="InParanoid" id="A0A0H2RAR9"/>
<keyword evidence="2" id="KW-1185">Reference proteome</keyword>
<gene>
    <name evidence="1" type="ORF">SCHPADRAFT_982063</name>
</gene>
<organism evidence="1 2">
    <name type="scientific">Schizopora paradoxa</name>
    <dbReference type="NCBI Taxonomy" id="27342"/>
    <lineage>
        <taxon>Eukaryota</taxon>
        <taxon>Fungi</taxon>
        <taxon>Dikarya</taxon>
        <taxon>Basidiomycota</taxon>
        <taxon>Agaricomycotina</taxon>
        <taxon>Agaricomycetes</taxon>
        <taxon>Hymenochaetales</taxon>
        <taxon>Schizoporaceae</taxon>
        <taxon>Schizopora</taxon>
    </lineage>
</organism>
<reference evidence="1 2" key="1">
    <citation type="submission" date="2015-04" db="EMBL/GenBank/DDBJ databases">
        <title>Complete genome sequence of Schizopora paradoxa KUC8140, a cosmopolitan wood degrader in East Asia.</title>
        <authorList>
            <consortium name="DOE Joint Genome Institute"/>
            <person name="Min B."/>
            <person name="Park H."/>
            <person name="Jang Y."/>
            <person name="Kim J.-J."/>
            <person name="Kim K.H."/>
            <person name="Pangilinan J."/>
            <person name="Lipzen A."/>
            <person name="Riley R."/>
            <person name="Grigoriev I.V."/>
            <person name="Spatafora J.W."/>
            <person name="Choi I.-G."/>
        </authorList>
    </citation>
    <scope>NUCLEOTIDE SEQUENCE [LARGE SCALE GENOMIC DNA]</scope>
    <source>
        <strain evidence="1 2">KUC8140</strain>
    </source>
</reference>
<evidence type="ECO:0000313" key="1">
    <source>
        <dbReference type="EMBL" id="KLO08482.1"/>
    </source>
</evidence>